<feature type="compositionally biased region" description="Basic and acidic residues" evidence="1">
    <location>
        <begin position="49"/>
        <end position="58"/>
    </location>
</feature>
<dbReference type="PROSITE" id="PS51365">
    <property type="entry name" value="RENAL_DIPEPTIDASE_2"/>
    <property type="match status" value="1"/>
</dbReference>
<dbReference type="InterPro" id="IPR008257">
    <property type="entry name" value="Pept_M19"/>
</dbReference>
<dbReference type="InterPro" id="IPR032466">
    <property type="entry name" value="Metal_Hydrolase"/>
</dbReference>
<evidence type="ECO:0008006" key="4">
    <source>
        <dbReference type="Google" id="ProtNLM"/>
    </source>
</evidence>
<comment type="caution">
    <text evidence="2">The sequence shown here is derived from an EMBL/GenBank/DDBJ whole genome shotgun (WGS) entry which is preliminary data.</text>
</comment>
<accession>A0A1F6C4Y2</accession>
<gene>
    <name evidence="2" type="ORF">A3F84_09470</name>
</gene>
<name>A0A1F6C4Y2_HANXR</name>
<evidence type="ECO:0000313" key="2">
    <source>
        <dbReference type="EMBL" id="OGG44219.1"/>
    </source>
</evidence>
<dbReference type="PANTHER" id="PTHR10443:SF12">
    <property type="entry name" value="DIPEPTIDASE"/>
    <property type="match status" value="1"/>
</dbReference>
<dbReference type="SUPFAM" id="SSF51556">
    <property type="entry name" value="Metallo-dependent hydrolases"/>
    <property type="match status" value="1"/>
</dbReference>
<dbReference type="EMBL" id="MFKF01000410">
    <property type="protein sequence ID" value="OGG44219.1"/>
    <property type="molecule type" value="Genomic_DNA"/>
</dbReference>
<evidence type="ECO:0000313" key="3">
    <source>
        <dbReference type="Proteomes" id="UP000178606"/>
    </source>
</evidence>
<dbReference type="GO" id="GO:0070573">
    <property type="term" value="F:metallodipeptidase activity"/>
    <property type="evidence" value="ECO:0007669"/>
    <property type="project" value="InterPro"/>
</dbReference>
<protein>
    <recommendedName>
        <fullName evidence="4">Peptidase M19</fullName>
    </recommendedName>
</protein>
<organism evidence="2 3">
    <name type="scientific">Handelsmanbacteria sp. (strain RIFCSPLOWO2_12_FULL_64_10)</name>
    <dbReference type="NCBI Taxonomy" id="1817868"/>
    <lineage>
        <taxon>Bacteria</taxon>
        <taxon>Candidatus Handelsmaniibacteriota</taxon>
    </lineage>
</organism>
<proteinExistence type="predicted"/>
<dbReference type="Proteomes" id="UP000178606">
    <property type="component" value="Unassembled WGS sequence"/>
</dbReference>
<dbReference type="GO" id="GO:0006508">
    <property type="term" value="P:proteolysis"/>
    <property type="evidence" value="ECO:0007669"/>
    <property type="project" value="InterPro"/>
</dbReference>
<dbReference type="Gene3D" id="3.20.20.140">
    <property type="entry name" value="Metal-dependent hydrolases"/>
    <property type="match status" value="1"/>
</dbReference>
<evidence type="ECO:0000256" key="1">
    <source>
        <dbReference type="SAM" id="MobiDB-lite"/>
    </source>
</evidence>
<feature type="region of interest" description="Disordered" evidence="1">
    <location>
        <begin position="38"/>
        <end position="60"/>
    </location>
</feature>
<reference evidence="2 3" key="1">
    <citation type="journal article" date="2016" name="Nat. Commun.">
        <title>Thousands of microbial genomes shed light on interconnected biogeochemical processes in an aquifer system.</title>
        <authorList>
            <person name="Anantharaman K."/>
            <person name="Brown C.T."/>
            <person name="Hug L.A."/>
            <person name="Sharon I."/>
            <person name="Castelle C.J."/>
            <person name="Probst A.J."/>
            <person name="Thomas B.C."/>
            <person name="Singh A."/>
            <person name="Wilkins M.J."/>
            <person name="Karaoz U."/>
            <person name="Brodie E.L."/>
            <person name="Williams K.H."/>
            <person name="Hubbard S.S."/>
            <person name="Banfield J.F."/>
        </authorList>
    </citation>
    <scope>NUCLEOTIDE SEQUENCE [LARGE SCALE GENOMIC DNA]</scope>
    <source>
        <strain evidence="3">RIFCSPLOWO2_12_FULL_64_10</strain>
    </source>
</reference>
<dbReference type="PANTHER" id="PTHR10443">
    <property type="entry name" value="MICROSOMAL DIPEPTIDASE"/>
    <property type="match status" value="1"/>
</dbReference>
<dbReference type="AlphaFoldDB" id="A0A1F6C4Y2"/>
<sequence length="378" mass="41683">MPDKPVLIVDGHLDMAYNATFHRRDLTQTVQVLREREDGAVTGMSAHPDSLERRKGPEVHPPGTVTVALPEMRRGHVGIMVSTIMARVQAPSVKSHNAVRTQAAAYAVGQSHLHYYRALEREGEVFWIKSAKDLDACVAMWENPTPETPVGLILSMESADPILGPDQVQAWWDAGLRSVSLTHFGANTYGHGTGTVGGLYPPAYPLMDALRAAGVILDLSHASDLAFWQILDSWDGPVHASHCNCRTLVPGQRHLSDDMIKAIVERDGVIGLLFAEQMLNPSRDWDNPATHMPTATRTMAAALEHLDNICQIAGDGDHVAFGTDLDGGFGRELSPIDYDTIADLQKFLDIMRRRGYREEDIAKFAHGNLLGMFRKAWR</sequence>
<dbReference type="Pfam" id="PF01244">
    <property type="entry name" value="Peptidase_M19"/>
    <property type="match status" value="1"/>
</dbReference>